<evidence type="ECO:0000313" key="2">
    <source>
        <dbReference type="EMBL" id="KTB46364.1"/>
    </source>
</evidence>
<evidence type="ECO:0000256" key="1">
    <source>
        <dbReference type="SAM" id="MobiDB-lite"/>
    </source>
</evidence>
<gene>
    <name evidence="2" type="ORF">WG66_1060</name>
</gene>
<organism evidence="2 3">
    <name type="scientific">Moniliophthora roreri</name>
    <name type="common">Frosty pod rot fungus</name>
    <name type="synonym">Monilia roreri</name>
    <dbReference type="NCBI Taxonomy" id="221103"/>
    <lineage>
        <taxon>Eukaryota</taxon>
        <taxon>Fungi</taxon>
        <taxon>Dikarya</taxon>
        <taxon>Basidiomycota</taxon>
        <taxon>Agaricomycotina</taxon>
        <taxon>Agaricomycetes</taxon>
        <taxon>Agaricomycetidae</taxon>
        <taxon>Agaricales</taxon>
        <taxon>Marasmiineae</taxon>
        <taxon>Marasmiaceae</taxon>
        <taxon>Moniliophthora</taxon>
    </lineage>
</organism>
<name>A0A0W0GCQ6_MONRR</name>
<feature type="region of interest" description="Disordered" evidence="1">
    <location>
        <begin position="135"/>
        <end position="228"/>
    </location>
</feature>
<accession>A0A0W0GCQ6</accession>
<comment type="caution">
    <text evidence="2">The sequence shown here is derived from an EMBL/GenBank/DDBJ whole genome shotgun (WGS) entry which is preliminary data.</text>
</comment>
<reference evidence="2 3" key="1">
    <citation type="submission" date="2015-12" db="EMBL/GenBank/DDBJ databases">
        <title>Draft genome sequence of Moniliophthora roreri, the causal agent of frosty pod rot of cacao.</title>
        <authorList>
            <person name="Aime M.C."/>
            <person name="Diaz-Valderrama J.R."/>
            <person name="Kijpornyongpan T."/>
            <person name="Phillips-Mora W."/>
        </authorList>
    </citation>
    <scope>NUCLEOTIDE SEQUENCE [LARGE SCALE GENOMIC DNA]</scope>
    <source>
        <strain evidence="2 3">MCA 2952</strain>
    </source>
</reference>
<dbReference type="Proteomes" id="UP000054988">
    <property type="component" value="Unassembled WGS sequence"/>
</dbReference>
<feature type="compositionally biased region" description="Gly residues" evidence="1">
    <location>
        <begin position="193"/>
        <end position="205"/>
    </location>
</feature>
<feature type="compositionally biased region" description="Acidic residues" evidence="1">
    <location>
        <begin position="154"/>
        <end position="164"/>
    </location>
</feature>
<evidence type="ECO:0000313" key="3">
    <source>
        <dbReference type="Proteomes" id="UP000054988"/>
    </source>
</evidence>
<feature type="compositionally biased region" description="Acidic residues" evidence="1">
    <location>
        <begin position="179"/>
        <end position="191"/>
    </location>
</feature>
<dbReference type="EMBL" id="LATX01000387">
    <property type="protein sequence ID" value="KTB46364.1"/>
    <property type="molecule type" value="Genomic_DNA"/>
</dbReference>
<sequence length="228" mass="24354">MDLFSFFHSQSSASTSFTTKQLTKAKSQCQKQDADRNLWVQHQAAGVPASSCKVVRTAHMKTAFRMQSNFIQDSLKDSGSWTGPLSGSLFTYDSISTHLSHQSSQTGFLSSPFPSMFGSDKYLGQLSMFSSFELPLDSEAPDSSGDTGQQAGPLDEEDNEEDSIADFTLPHQPAPDRNGDEEGGDRDDEVPGDGPGGGGGGGGSGGRHDRCSRSRGQSPENDEALLAF</sequence>
<proteinExistence type="predicted"/>
<dbReference type="AlphaFoldDB" id="A0A0W0GCQ6"/>
<protein>
    <submittedName>
        <fullName evidence="2">Uncharacterized protein</fullName>
    </submittedName>
</protein>